<accession>A0ABR0T0S9</accession>
<evidence type="ECO:0000313" key="2">
    <source>
        <dbReference type="EMBL" id="KAK5997611.1"/>
    </source>
</evidence>
<keyword evidence="1" id="KW-0732">Signal</keyword>
<gene>
    <name evidence="2" type="ORF">PT974_02975</name>
</gene>
<evidence type="ECO:0000313" key="3">
    <source>
        <dbReference type="Proteomes" id="UP001338125"/>
    </source>
</evidence>
<feature type="chain" id="PRO_5045247510" description="Hydrophobin" evidence="1">
    <location>
        <begin position="18"/>
        <end position="67"/>
    </location>
</feature>
<evidence type="ECO:0008006" key="4">
    <source>
        <dbReference type="Google" id="ProtNLM"/>
    </source>
</evidence>
<name>A0ABR0T0S9_9HYPO</name>
<keyword evidence="3" id="KW-1185">Reference proteome</keyword>
<proteinExistence type="predicted"/>
<sequence length="67" mass="6911">MKFFIPTLLALVATGFCAPTELEVGGCCVEMDGKILGRCVGFDPSEAATIARRGVFVGGCSSVKPDA</sequence>
<comment type="caution">
    <text evidence="2">The sequence shown here is derived from an EMBL/GenBank/DDBJ whole genome shotgun (WGS) entry which is preliminary data.</text>
</comment>
<organism evidence="2 3">
    <name type="scientific">Cladobotryum mycophilum</name>
    <dbReference type="NCBI Taxonomy" id="491253"/>
    <lineage>
        <taxon>Eukaryota</taxon>
        <taxon>Fungi</taxon>
        <taxon>Dikarya</taxon>
        <taxon>Ascomycota</taxon>
        <taxon>Pezizomycotina</taxon>
        <taxon>Sordariomycetes</taxon>
        <taxon>Hypocreomycetidae</taxon>
        <taxon>Hypocreales</taxon>
        <taxon>Hypocreaceae</taxon>
        <taxon>Cladobotryum</taxon>
    </lineage>
</organism>
<dbReference type="EMBL" id="JAVFKD010000002">
    <property type="protein sequence ID" value="KAK5997611.1"/>
    <property type="molecule type" value="Genomic_DNA"/>
</dbReference>
<reference evidence="2 3" key="1">
    <citation type="submission" date="2024-01" db="EMBL/GenBank/DDBJ databases">
        <title>Complete genome of Cladobotryum mycophilum ATHUM6906.</title>
        <authorList>
            <person name="Christinaki A.C."/>
            <person name="Myridakis A.I."/>
            <person name="Kouvelis V.N."/>
        </authorList>
    </citation>
    <scope>NUCLEOTIDE SEQUENCE [LARGE SCALE GENOMIC DNA]</scope>
    <source>
        <strain evidence="2 3">ATHUM6906</strain>
    </source>
</reference>
<dbReference type="Proteomes" id="UP001338125">
    <property type="component" value="Unassembled WGS sequence"/>
</dbReference>
<protein>
    <recommendedName>
        <fullName evidence="4">Hydrophobin</fullName>
    </recommendedName>
</protein>
<feature type="signal peptide" evidence="1">
    <location>
        <begin position="1"/>
        <end position="17"/>
    </location>
</feature>
<evidence type="ECO:0000256" key="1">
    <source>
        <dbReference type="SAM" id="SignalP"/>
    </source>
</evidence>